<gene>
    <name evidence="1" type="ORF">MM415B03058_0016</name>
</gene>
<name>A0A6M3L0Z1_9ZZZZ</name>
<accession>A0A6M3L0Z1</accession>
<proteinExistence type="predicted"/>
<dbReference type="EMBL" id="MT142678">
    <property type="protein sequence ID" value="QJA87048.1"/>
    <property type="molecule type" value="Genomic_DNA"/>
</dbReference>
<evidence type="ECO:0000313" key="1">
    <source>
        <dbReference type="EMBL" id="QJA87048.1"/>
    </source>
</evidence>
<protein>
    <submittedName>
        <fullName evidence="1">Uncharacterized protein</fullName>
    </submittedName>
</protein>
<sequence length="45" mass="5295">MTYNGEWVECPHCHKKPFLVVTVLGTVVYLCPDCLYHEEPWERGD</sequence>
<organism evidence="1">
    <name type="scientific">viral metagenome</name>
    <dbReference type="NCBI Taxonomy" id="1070528"/>
    <lineage>
        <taxon>unclassified sequences</taxon>
        <taxon>metagenomes</taxon>
        <taxon>organismal metagenomes</taxon>
    </lineage>
</organism>
<dbReference type="AlphaFoldDB" id="A0A6M3L0Z1"/>
<reference evidence="1" key="1">
    <citation type="submission" date="2020-03" db="EMBL/GenBank/DDBJ databases">
        <title>The deep terrestrial virosphere.</title>
        <authorList>
            <person name="Holmfeldt K."/>
            <person name="Nilsson E."/>
            <person name="Simone D."/>
            <person name="Lopez-Fernandez M."/>
            <person name="Wu X."/>
            <person name="de Brujin I."/>
            <person name="Lundin D."/>
            <person name="Andersson A."/>
            <person name="Bertilsson S."/>
            <person name="Dopson M."/>
        </authorList>
    </citation>
    <scope>NUCLEOTIDE SEQUENCE</scope>
    <source>
        <strain evidence="1">MM415B03058</strain>
    </source>
</reference>